<dbReference type="Proteomes" id="UP000243686">
    <property type="component" value="Unassembled WGS sequence"/>
</dbReference>
<accession>A0A1S8WM15</accession>
<feature type="compositionally biased region" description="Basic residues" evidence="1">
    <location>
        <begin position="1"/>
        <end position="13"/>
    </location>
</feature>
<gene>
    <name evidence="2" type="ORF">X801_08723</name>
</gene>
<feature type="compositionally biased region" description="Low complexity" evidence="1">
    <location>
        <begin position="93"/>
        <end position="106"/>
    </location>
</feature>
<proteinExistence type="predicted"/>
<dbReference type="EMBL" id="KV904293">
    <property type="protein sequence ID" value="OON15475.1"/>
    <property type="molecule type" value="Genomic_DNA"/>
</dbReference>
<feature type="compositionally biased region" description="Polar residues" evidence="1">
    <location>
        <begin position="129"/>
        <end position="139"/>
    </location>
</feature>
<feature type="region of interest" description="Disordered" evidence="1">
    <location>
        <begin position="1"/>
        <end position="221"/>
    </location>
</feature>
<feature type="compositionally biased region" description="Basic residues" evidence="1">
    <location>
        <begin position="110"/>
        <end position="121"/>
    </location>
</feature>
<protein>
    <submittedName>
        <fullName evidence="2">Uncharacterized protein</fullName>
    </submittedName>
</protein>
<feature type="compositionally biased region" description="Basic and acidic residues" evidence="1">
    <location>
        <begin position="68"/>
        <end position="85"/>
    </location>
</feature>
<evidence type="ECO:0000313" key="3">
    <source>
        <dbReference type="Proteomes" id="UP000243686"/>
    </source>
</evidence>
<reference evidence="2 3" key="1">
    <citation type="submission" date="2015-03" db="EMBL/GenBank/DDBJ databases">
        <title>Draft genome of the nematode, Opisthorchis viverrini.</title>
        <authorList>
            <person name="Mitreva M."/>
        </authorList>
    </citation>
    <scope>NUCLEOTIDE SEQUENCE [LARGE SCALE GENOMIC DNA]</scope>
    <source>
        <strain evidence="2">Khon Kaen</strain>
    </source>
</reference>
<feature type="compositionally biased region" description="Basic and acidic residues" evidence="1">
    <location>
        <begin position="193"/>
        <end position="207"/>
    </location>
</feature>
<organism evidence="2 3">
    <name type="scientific">Opisthorchis viverrini</name>
    <name type="common">Southeast Asian liver fluke</name>
    <dbReference type="NCBI Taxonomy" id="6198"/>
    <lineage>
        <taxon>Eukaryota</taxon>
        <taxon>Metazoa</taxon>
        <taxon>Spiralia</taxon>
        <taxon>Lophotrochozoa</taxon>
        <taxon>Platyhelminthes</taxon>
        <taxon>Trematoda</taxon>
        <taxon>Digenea</taxon>
        <taxon>Opisthorchiida</taxon>
        <taxon>Opisthorchiata</taxon>
        <taxon>Opisthorchiidae</taxon>
        <taxon>Opisthorchis</taxon>
    </lineage>
</organism>
<sequence length="221" mass="25451">MDYAARKRRRRTQHNSPTTKAKRQKQSPKKTEKFVPAIKAQKQRHPNSATTEQRELNTRKHRHKIIIKKTDEGKDISKTKNSEKKQKVKKQLGHGTNQQTNNGKTTARTKNTKVKTRRHLRKLIDKPRQATQYTSNPKNPKQPRHNGRTKSHKRGATKRKILETNGAPTHEQTTGKQAIHKPLAKKSPTKKKNPQDKAKKKNGDSVKARRRNSQSECQPNG</sequence>
<keyword evidence="3" id="KW-1185">Reference proteome</keyword>
<evidence type="ECO:0000313" key="2">
    <source>
        <dbReference type="EMBL" id="OON15475.1"/>
    </source>
</evidence>
<evidence type="ECO:0000256" key="1">
    <source>
        <dbReference type="SAM" id="MobiDB-lite"/>
    </source>
</evidence>
<feature type="compositionally biased region" description="Polar residues" evidence="1">
    <location>
        <begin position="166"/>
        <end position="176"/>
    </location>
</feature>
<dbReference type="AlphaFoldDB" id="A0A1S8WM15"/>
<name>A0A1S8WM15_OPIVI</name>
<feature type="compositionally biased region" description="Basic residues" evidence="1">
    <location>
        <begin position="141"/>
        <end position="159"/>
    </location>
</feature>
<feature type="compositionally biased region" description="Basic residues" evidence="1">
    <location>
        <begin position="178"/>
        <end position="192"/>
    </location>
</feature>